<dbReference type="InterPro" id="IPR036291">
    <property type="entry name" value="NAD(P)-bd_dom_sf"/>
</dbReference>
<dbReference type="Gene3D" id="3.40.50.720">
    <property type="entry name" value="NAD(P)-binding Rossmann-like Domain"/>
    <property type="match status" value="1"/>
</dbReference>
<dbReference type="SUPFAM" id="SSF51735">
    <property type="entry name" value="NAD(P)-binding Rossmann-fold domains"/>
    <property type="match status" value="1"/>
</dbReference>
<protein>
    <submittedName>
        <fullName evidence="1">Uncharacterized protein</fullName>
    </submittedName>
</protein>
<accession>A0ABW6UXC7</accession>
<evidence type="ECO:0000313" key="1">
    <source>
        <dbReference type="EMBL" id="MFF4527179.1"/>
    </source>
</evidence>
<reference evidence="1 2" key="1">
    <citation type="submission" date="2024-10" db="EMBL/GenBank/DDBJ databases">
        <title>The Natural Products Discovery Center: Release of the First 8490 Sequenced Strains for Exploring Actinobacteria Biosynthetic Diversity.</title>
        <authorList>
            <person name="Kalkreuter E."/>
            <person name="Kautsar S.A."/>
            <person name="Yang D."/>
            <person name="Bader C.D."/>
            <person name="Teijaro C.N."/>
            <person name="Fluegel L."/>
            <person name="Davis C.M."/>
            <person name="Simpson J.R."/>
            <person name="Lauterbach L."/>
            <person name="Steele A.D."/>
            <person name="Gui C."/>
            <person name="Meng S."/>
            <person name="Li G."/>
            <person name="Viehrig K."/>
            <person name="Ye F."/>
            <person name="Su P."/>
            <person name="Kiefer A.F."/>
            <person name="Nichols A."/>
            <person name="Cepeda A.J."/>
            <person name="Yan W."/>
            <person name="Fan B."/>
            <person name="Jiang Y."/>
            <person name="Adhikari A."/>
            <person name="Zheng C.-J."/>
            <person name="Schuster L."/>
            <person name="Cowan T.M."/>
            <person name="Smanski M.J."/>
            <person name="Chevrette M.G."/>
            <person name="De Carvalho L.P.S."/>
            <person name="Shen B."/>
        </authorList>
    </citation>
    <scope>NUCLEOTIDE SEQUENCE [LARGE SCALE GENOMIC DNA]</scope>
    <source>
        <strain evidence="1 2">NPDC001390</strain>
    </source>
</reference>
<evidence type="ECO:0000313" key="2">
    <source>
        <dbReference type="Proteomes" id="UP001602058"/>
    </source>
</evidence>
<dbReference type="EMBL" id="JBIAWJ010000033">
    <property type="protein sequence ID" value="MFF4527179.1"/>
    <property type="molecule type" value="Genomic_DNA"/>
</dbReference>
<dbReference type="Proteomes" id="UP001602058">
    <property type="component" value="Unassembled WGS sequence"/>
</dbReference>
<proteinExistence type="predicted"/>
<organism evidence="1 2">
    <name type="scientific">Streptomyces bluensis</name>
    <dbReference type="NCBI Taxonomy" id="33897"/>
    <lineage>
        <taxon>Bacteria</taxon>
        <taxon>Bacillati</taxon>
        <taxon>Actinomycetota</taxon>
        <taxon>Actinomycetes</taxon>
        <taxon>Kitasatosporales</taxon>
        <taxon>Streptomycetaceae</taxon>
        <taxon>Streptomyces</taxon>
    </lineage>
</organism>
<keyword evidence="2" id="KW-1185">Reference proteome</keyword>
<name>A0ABW6UXC7_9ACTN</name>
<sequence length="62" mass="6376">MNDSHGTGAIVTGGIGAATVALLRERGARVAVLDLRTDNAPGSRATERTPYAHLAEARHPGV</sequence>
<dbReference type="RefSeq" id="WP_387892669.1">
    <property type="nucleotide sequence ID" value="NZ_JBIAWJ010000033.1"/>
</dbReference>
<gene>
    <name evidence="1" type="ORF">ACFY1D_38045</name>
</gene>
<comment type="caution">
    <text evidence="1">The sequence shown here is derived from an EMBL/GenBank/DDBJ whole genome shotgun (WGS) entry which is preliminary data.</text>
</comment>